<gene>
    <name evidence="1" type="ORF">MNEG_12702</name>
</gene>
<dbReference type="InterPro" id="IPR029016">
    <property type="entry name" value="GAF-like_dom_sf"/>
</dbReference>
<dbReference type="Proteomes" id="UP000054498">
    <property type="component" value="Unassembled WGS sequence"/>
</dbReference>
<organism evidence="1 2">
    <name type="scientific">Monoraphidium neglectum</name>
    <dbReference type="NCBI Taxonomy" id="145388"/>
    <lineage>
        <taxon>Eukaryota</taxon>
        <taxon>Viridiplantae</taxon>
        <taxon>Chlorophyta</taxon>
        <taxon>core chlorophytes</taxon>
        <taxon>Chlorophyceae</taxon>
        <taxon>CS clade</taxon>
        <taxon>Sphaeropleales</taxon>
        <taxon>Selenastraceae</taxon>
        <taxon>Monoraphidium</taxon>
    </lineage>
</organism>
<accession>A0A0D2MJZ7</accession>
<dbReference type="RefSeq" id="XP_013894280.1">
    <property type="nucleotide sequence ID" value="XM_014038826.1"/>
</dbReference>
<dbReference type="Gene3D" id="3.30.450.40">
    <property type="match status" value="1"/>
</dbReference>
<evidence type="ECO:0008006" key="3">
    <source>
        <dbReference type="Google" id="ProtNLM"/>
    </source>
</evidence>
<dbReference type="GeneID" id="25730091"/>
<dbReference type="SUPFAM" id="SSF55781">
    <property type="entry name" value="GAF domain-like"/>
    <property type="match status" value="1"/>
</dbReference>
<dbReference type="KEGG" id="mng:MNEG_12702"/>
<keyword evidence="2" id="KW-1185">Reference proteome</keyword>
<dbReference type="EMBL" id="KK103605">
    <property type="protein sequence ID" value="KIY95260.1"/>
    <property type="molecule type" value="Genomic_DNA"/>
</dbReference>
<proteinExistence type="predicted"/>
<evidence type="ECO:0000313" key="1">
    <source>
        <dbReference type="EMBL" id="KIY95260.1"/>
    </source>
</evidence>
<reference evidence="1 2" key="1">
    <citation type="journal article" date="2013" name="BMC Genomics">
        <title>Reconstruction of the lipid metabolism for the microalga Monoraphidium neglectum from its genome sequence reveals characteristics suitable for biofuel production.</title>
        <authorList>
            <person name="Bogen C."/>
            <person name="Al-Dilaimi A."/>
            <person name="Albersmeier A."/>
            <person name="Wichmann J."/>
            <person name="Grundmann M."/>
            <person name="Rupp O."/>
            <person name="Lauersen K.J."/>
            <person name="Blifernez-Klassen O."/>
            <person name="Kalinowski J."/>
            <person name="Goesmann A."/>
            <person name="Mussgnug J.H."/>
            <person name="Kruse O."/>
        </authorList>
    </citation>
    <scope>NUCLEOTIDE SEQUENCE [LARGE SCALE GENOMIC DNA]</scope>
    <source>
        <strain evidence="1 2">SAG 48.87</strain>
    </source>
</reference>
<dbReference type="STRING" id="145388.A0A0D2MJZ7"/>
<protein>
    <recommendedName>
        <fullName evidence="3">GAF domain-containing protein</fullName>
    </recommendedName>
</protein>
<dbReference type="AlphaFoldDB" id="A0A0D2MJZ7"/>
<name>A0A0D2MJZ7_9CHLO</name>
<evidence type="ECO:0000313" key="2">
    <source>
        <dbReference type="Proteomes" id="UP000054498"/>
    </source>
</evidence>
<sequence length="338" mass="34560">MGADTVGIFAFDPEDPECAALLAAHGPGAAALERSVVMRGFEWSAVCLRAGGGRWLIVPDAKQADALPTDFARLYKECGLRSLAAVPVGPPGGAPLGALVLARREPYDFGESRSALWMSAAGTALLQHMRPAQASTTHPTPHLTLRSARTRVRVGQAVRLLRSIDEAEDPVEAISALVQGGAGGGGDAPGAAAGAGTTPASPRESAVLASAAADDVTVTQLSMSNTLLASAVSLRQARFVQDAVAYLQNNPSPARDLFTAAAAAPVTSVVVVPLVGPDDAAVGALYFTQSCACDFANIQDALLGFVHCVTLTLQQKLAGQAAALKAMAVQPAVAAHRI</sequence>